<organism evidence="4">
    <name type="scientific">viral metagenome</name>
    <dbReference type="NCBI Taxonomy" id="1070528"/>
    <lineage>
        <taxon>unclassified sequences</taxon>
        <taxon>metagenomes</taxon>
        <taxon>organismal metagenomes</taxon>
    </lineage>
</organism>
<dbReference type="GO" id="GO:0003743">
    <property type="term" value="F:translation initiation factor activity"/>
    <property type="evidence" value="ECO:0007669"/>
    <property type="project" value="UniProtKB-KW"/>
</dbReference>
<dbReference type="EMBL" id="MN739271">
    <property type="protein sequence ID" value="QHS96603.1"/>
    <property type="molecule type" value="Genomic_DNA"/>
</dbReference>
<dbReference type="PANTHER" id="PTHR11960">
    <property type="entry name" value="EUKARYOTIC TRANSLATION INITIATION FACTOR 4E RELATED"/>
    <property type="match status" value="1"/>
</dbReference>
<evidence type="ECO:0000256" key="3">
    <source>
        <dbReference type="ARBA" id="ARBA00022917"/>
    </source>
</evidence>
<keyword evidence="2" id="KW-0694">RNA-binding</keyword>
<accession>A0A6C0BZ92</accession>
<evidence type="ECO:0008006" key="5">
    <source>
        <dbReference type="Google" id="ProtNLM"/>
    </source>
</evidence>
<dbReference type="PANTHER" id="PTHR11960:SF8">
    <property type="entry name" value="EUKARYOTIC TRANSLATION INITIATION FACTOR 4E1-RELATED"/>
    <property type="match status" value="1"/>
</dbReference>
<dbReference type="Pfam" id="PF01652">
    <property type="entry name" value="IF4E"/>
    <property type="match status" value="1"/>
</dbReference>
<evidence type="ECO:0000256" key="1">
    <source>
        <dbReference type="ARBA" id="ARBA00022540"/>
    </source>
</evidence>
<dbReference type="InterPro" id="IPR023398">
    <property type="entry name" value="TIF_eIF4e-like"/>
</dbReference>
<dbReference type="GO" id="GO:0000340">
    <property type="term" value="F:RNA 7-methylguanosine cap binding"/>
    <property type="evidence" value="ECO:0007669"/>
    <property type="project" value="TreeGrafter"/>
</dbReference>
<dbReference type="Gene3D" id="3.30.760.10">
    <property type="entry name" value="RNA Cap, Translation Initiation Factor Eif4e"/>
    <property type="match status" value="1"/>
</dbReference>
<sequence>MTNVLDSKWTIWYHLPNDTDWSLKSYTKLFEYDTTERCVALNSLINDKLLLDCMFFTMKDNIAPVWEAPENINGGCFSFKIQNRHVPAIWKTLIFSAAGNTLFKDENIMKAINGITISPKKFFCIIKVWMNTDKYDDIKLFDNNIIRFTECCIFKKHS</sequence>
<dbReference type="SUPFAM" id="SSF55418">
    <property type="entry name" value="eIF4e-like"/>
    <property type="match status" value="1"/>
</dbReference>
<evidence type="ECO:0000313" key="4">
    <source>
        <dbReference type="EMBL" id="QHS96603.1"/>
    </source>
</evidence>
<protein>
    <recommendedName>
        <fullName evidence="5">Eukaryotic translation initiation factor 4E</fullName>
    </recommendedName>
</protein>
<name>A0A6C0BZ92_9ZZZZ</name>
<dbReference type="GO" id="GO:0016281">
    <property type="term" value="C:eukaryotic translation initiation factor 4F complex"/>
    <property type="evidence" value="ECO:0007669"/>
    <property type="project" value="TreeGrafter"/>
</dbReference>
<reference evidence="4" key="1">
    <citation type="journal article" date="2020" name="Nature">
        <title>Giant virus diversity and host interactions through global metagenomics.</title>
        <authorList>
            <person name="Schulz F."/>
            <person name="Roux S."/>
            <person name="Paez-Espino D."/>
            <person name="Jungbluth S."/>
            <person name="Walsh D.A."/>
            <person name="Denef V.J."/>
            <person name="McMahon K.D."/>
            <person name="Konstantinidis K.T."/>
            <person name="Eloe-Fadrosh E.A."/>
            <person name="Kyrpides N.C."/>
            <person name="Woyke T."/>
        </authorList>
    </citation>
    <scope>NUCLEOTIDE SEQUENCE</scope>
    <source>
        <strain evidence="4">GVMAG-M-3300020166-18</strain>
    </source>
</reference>
<keyword evidence="3" id="KW-0648">Protein biosynthesis</keyword>
<evidence type="ECO:0000256" key="2">
    <source>
        <dbReference type="ARBA" id="ARBA00022884"/>
    </source>
</evidence>
<dbReference type="AlphaFoldDB" id="A0A6C0BZ92"/>
<proteinExistence type="predicted"/>
<dbReference type="InterPro" id="IPR001040">
    <property type="entry name" value="TIF_eIF_4E"/>
</dbReference>
<keyword evidence="1" id="KW-0396">Initiation factor</keyword>